<keyword evidence="3 6" id="KW-0378">Hydrolase</keyword>
<dbReference type="Pfam" id="PF01979">
    <property type="entry name" value="Amidohydro_1"/>
    <property type="match status" value="1"/>
</dbReference>
<dbReference type="Gene3D" id="3.20.20.140">
    <property type="entry name" value="Metal-dependent hydrolases"/>
    <property type="match status" value="1"/>
</dbReference>
<dbReference type="GO" id="GO:0008270">
    <property type="term" value="F:zinc ion binding"/>
    <property type="evidence" value="ECO:0007669"/>
    <property type="project" value="TreeGrafter"/>
</dbReference>
<accession>A0A165NBQ0</accession>
<proteinExistence type="predicted"/>
<keyword evidence="7" id="KW-1185">Reference proteome</keyword>
<dbReference type="InterPro" id="IPR051607">
    <property type="entry name" value="Metallo-dep_hydrolases"/>
</dbReference>
<comment type="cofactor">
    <cofactor evidence="1">
        <name>Zn(2+)</name>
        <dbReference type="ChEBI" id="CHEBI:29105"/>
    </cofactor>
</comment>
<evidence type="ECO:0000313" key="6">
    <source>
        <dbReference type="EMBL" id="KZW00514.1"/>
    </source>
</evidence>
<dbReference type="PANTHER" id="PTHR11271:SF6">
    <property type="entry name" value="GUANINE DEAMINASE"/>
    <property type="match status" value="1"/>
</dbReference>
<name>A0A165NBQ0_EXIGL</name>
<dbReference type="GO" id="GO:0005829">
    <property type="term" value="C:cytosol"/>
    <property type="evidence" value="ECO:0007669"/>
    <property type="project" value="TreeGrafter"/>
</dbReference>
<keyword evidence="4" id="KW-0862">Zinc</keyword>
<dbReference type="Proteomes" id="UP000077266">
    <property type="component" value="Unassembled WGS sequence"/>
</dbReference>
<dbReference type="EMBL" id="KV425900">
    <property type="protein sequence ID" value="KZW00514.1"/>
    <property type="molecule type" value="Genomic_DNA"/>
</dbReference>
<dbReference type="InterPro" id="IPR011059">
    <property type="entry name" value="Metal-dep_hydrolase_composite"/>
</dbReference>
<evidence type="ECO:0000256" key="1">
    <source>
        <dbReference type="ARBA" id="ARBA00001947"/>
    </source>
</evidence>
<evidence type="ECO:0000313" key="7">
    <source>
        <dbReference type="Proteomes" id="UP000077266"/>
    </source>
</evidence>
<dbReference type="AlphaFoldDB" id="A0A165NBQ0"/>
<dbReference type="SUPFAM" id="SSF51556">
    <property type="entry name" value="Metallo-dependent hydrolases"/>
    <property type="match status" value="1"/>
</dbReference>
<dbReference type="GO" id="GO:0008892">
    <property type="term" value="F:guanine deaminase activity"/>
    <property type="evidence" value="ECO:0007669"/>
    <property type="project" value="TreeGrafter"/>
</dbReference>
<organism evidence="6 7">
    <name type="scientific">Exidia glandulosa HHB12029</name>
    <dbReference type="NCBI Taxonomy" id="1314781"/>
    <lineage>
        <taxon>Eukaryota</taxon>
        <taxon>Fungi</taxon>
        <taxon>Dikarya</taxon>
        <taxon>Basidiomycota</taxon>
        <taxon>Agaricomycotina</taxon>
        <taxon>Agaricomycetes</taxon>
        <taxon>Auriculariales</taxon>
        <taxon>Exidiaceae</taxon>
        <taxon>Exidia</taxon>
    </lineage>
</organism>
<sequence length="447" mass="49343">MTWCYIGTLCHTPTLGTLELLNDHALLVDDNGFITGVYDADDDAVEDFRLTHPDSVTVFLPSHFLLPTFVDLHLHAPQYTYLGTGLHLPLMQWLDEFAYKSEEMLDADPALARTVYSTLARRLIEYGTGAALLFGTIKEETNIILADVFQNAGLRACVGKLQMDISSRPTYVEPSTQASIAAARSFITRCRALVADLPPHARLVQPVITPRFVPTCSDELLTALGELAAETGVMVQSHLAEAHDQVKWVQATRRKDDMDVFDEAHCTFLTHDELRRMAAYGSKVAHCPLSNAYFSAEPFPLREALELGVEVGLGSDCAGGYTLDIMNAMRHTVAMSRTREGRRTMQRERNAAHPRVTPLSVDWKDALYLATRGGSVALGLASGVFAVGAPFDAQCIQVTDDEGRGVGALDFFVPVPDQLDEATLEKWWCLGDQRNRTGMWVQGKKLL</sequence>
<evidence type="ECO:0000259" key="5">
    <source>
        <dbReference type="Pfam" id="PF01979"/>
    </source>
</evidence>
<protein>
    <submittedName>
        <fullName evidence="6">Metallo-dependent hydrolase</fullName>
    </submittedName>
</protein>
<dbReference type="InParanoid" id="A0A165NBQ0"/>
<dbReference type="InterPro" id="IPR006680">
    <property type="entry name" value="Amidohydro-rel"/>
</dbReference>
<dbReference type="InterPro" id="IPR032466">
    <property type="entry name" value="Metal_Hydrolase"/>
</dbReference>
<dbReference type="GO" id="GO:0046098">
    <property type="term" value="P:guanine metabolic process"/>
    <property type="evidence" value="ECO:0007669"/>
    <property type="project" value="TreeGrafter"/>
</dbReference>
<feature type="domain" description="Amidohydrolase-related" evidence="5">
    <location>
        <begin position="64"/>
        <end position="444"/>
    </location>
</feature>
<reference evidence="6 7" key="1">
    <citation type="journal article" date="2016" name="Mol. Biol. Evol.">
        <title>Comparative Genomics of Early-Diverging Mushroom-Forming Fungi Provides Insights into the Origins of Lignocellulose Decay Capabilities.</title>
        <authorList>
            <person name="Nagy L.G."/>
            <person name="Riley R."/>
            <person name="Tritt A."/>
            <person name="Adam C."/>
            <person name="Daum C."/>
            <person name="Floudas D."/>
            <person name="Sun H."/>
            <person name="Yadav J.S."/>
            <person name="Pangilinan J."/>
            <person name="Larsson K.H."/>
            <person name="Matsuura K."/>
            <person name="Barry K."/>
            <person name="Labutti K."/>
            <person name="Kuo R."/>
            <person name="Ohm R.A."/>
            <person name="Bhattacharya S.S."/>
            <person name="Shirouzu T."/>
            <person name="Yoshinaga Y."/>
            <person name="Martin F.M."/>
            <person name="Grigoriev I.V."/>
            <person name="Hibbett D.S."/>
        </authorList>
    </citation>
    <scope>NUCLEOTIDE SEQUENCE [LARGE SCALE GENOMIC DNA]</scope>
    <source>
        <strain evidence="6 7">HHB12029</strain>
    </source>
</reference>
<evidence type="ECO:0000256" key="3">
    <source>
        <dbReference type="ARBA" id="ARBA00022801"/>
    </source>
</evidence>
<evidence type="ECO:0000256" key="4">
    <source>
        <dbReference type="ARBA" id="ARBA00022833"/>
    </source>
</evidence>
<dbReference type="Gene3D" id="2.30.40.10">
    <property type="entry name" value="Urease, subunit C, domain 1"/>
    <property type="match status" value="1"/>
</dbReference>
<gene>
    <name evidence="6" type="ORF">EXIGLDRAFT_796052</name>
</gene>
<dbReference type="OrthoDB" id="194468at2759"/>
<dbReference type="PANTHER" id="PTHR11271">
    <property type="entry name" value="GUANINE DEAMINASE"/>
    <property type="match status" value="1"/>
</dbReference>
<keyword evidence="2" id="KW-0479">Metal-binding</keyword>
<dbReference type="STRING" id="1314781.A0A165NBQ0"/>
<evidence type="ECO:0000256" key="2">
    <source>
        <dbReference type="ARBA" id="ARBA00022723"/>
    </source>
</evidence>